<gene>
    <name evidence="2" type="ORF">POTOM_048817</name>
</gene>
<evidence type="ECO:0000256" key="1">
    <source>
        <dbReference type="SAM" id="Phobius"/>
    </source>
</evidence>
<feature type="transmembrane region" description="Helical" evidence="1">
    <location>
        <begin position="37"/>
        <end position="57"/>
    </location>
</feature>
<sequence>MIGKMGLPLNSVLGASKIAGFVSSLLFYVSTNSGVEVGSILAVYSGVATGWVVYTVVAAESGFVLWCCFQLVVPGSLLFLVADDSSVEVGSIFVADSGITAGSIAVAEFGVAVGVAKYFTISSKDIPEFDAW</sequence>
<dbReference type="EMBL" id="JAAWWB010000028">
    <property type="protein sequence ID" value="KAG6748880.1"/>
    <property type="molecule type" value="Genomic_DNA"/>
</dbReference>
<keyword evidence="1" id="KW-1133">Transmembrane helix</keyword>
<dbReference type="AlphaFoldDB" id="A0A8X8CC26"/>
<proteinExistence type="predicted"/>
<keyword evidence="1" id="KW-0472">Membrane</keyword>
<organism evidence="2 3">
    <name type="scientific">Populus tomentosa</name>
    <name type="common">Chinese white poplar</name>
    <dbReference type="NCBI Taxonomy" id="118781"/>
    <lineage>
        <taxon>Eukaryota</taxon>
        <taxon>Viridiplantae</taxon>
        <taxon>Streptophyta</taxon>
        <taxon>Embryophyta</taxon>
        <taxon>Tracheophyta</taxon>
        <taxon>Spermatophyta</taxon>
        <taxon>Magnoliopsida</taxon>
        <taxon>eudicotyledons</taxon>
        <taxon>Gunneridae</taxon>
        <taxon>Pentapetalae</taxon>
        <taxon>rosids</taxon>
        <taxon>fabids</taxon>
        <taxon>Malpighiales</taxon>
        <taxon>Salicaceae</taxon>
        <taxon>Saliceae</taxon>
        <taxon>Populus</taxon>
    </lineage>
</organism>
<reference evidence="2" key="1">
    <citation type="journal article" date="2020" name="bioRxiv">
        <title>Hybrid origin of Populus tomentosa Carr. identified through genome sequencing and phylogenomic analysis.</title>
        <authorList>
            <person name="An X."/>
            <person name="Gao K."/>
            <person name="Chen Z."/>
            <person name="Li J."/>
            <person name="Yang X."/>
            <person name="Yang X."/>
            <person name="Zhou J."/>
            <person name="Guo T."/>
            <person name="Zhao T."/>
            <person name="Huang S."/>
            <person name="Miao D."/>
            <person name="Khan W.U."/>
            <person name="Rao P."/>
            <person name="Ye M."/>
            <person name="Lei B."/>
            <person name="Liao W."/>
            <person name="Wang J."/>
            <person name="Ji L."/>
            <person name="Li Y."/>
            <person name="Guo B."/>
            <person name="Mustafa N.S."/>
            <person name="Li S."/>
            <person name="Yun Q."/>
            <person name="Keller S.R."/>
            <person name="Mao J."/>
            <person name="Zhang R."/>
            <person name="Strauss S.H."/>
        </authorList>
    </citation>
    <scope>NUCLEOTIDE SEQUENCE</scope>
    <source>
        <strain evidence="2">GM15</strain>
        <tissue evidence="2">Leaf</tissue>
    </source>
</reference>
<evidence type="ECO:0000313" key="2">
    <source>
        <dbReference type="EMBL" id="KAG6748880.1"/>
    </source>
</evidence>
<evidence type="ECO:0000313" key="3">
    <source>
        <dbReference type="Proteomes" id="UP000886885"/>
    </source>
</evidence>
<feature type="transmembrane region" description="Helical" evidence="1">
    <location>
        <begin position="12"/>
        <end position="30"/>
    </location>
</feature>
<protein>
    <submittedName>
        <fullName evidence="2">Uncharacterized protein</fullName>
    </submittedName>
</protein>
<accession>A0A8X8CC26</accession>
<comment type="caution">
    <text evidence="2">The sequence shown here is derived from an EMBL/GenBank/DDBJ whole genome shotgun (WGS) entry which is preliminary data.</text>
</comment>
<keyword evidence="1" id="KW-0812">Transmembrane</keyword>
<feature type="transmembrane region" description="Helical" evidence="1">
    <location>
        <begin position="63"/>
        <end position="82"/>
    </location>
</feature>
<keyword evidence="3" id="KW-1185">Reference proteome</keyword>
<name>A0A8X8CC26_POPTO</name>
<dbReference type="Proteomes" id="UP000886885">
    <property type="component" value="Chromosome 14D"/>
</dbReference>